<dbReference type="InterPro" id="IPR018200">
    <property type="entry name" value="USP_CS"/>
</dbReference>
<dbReference type="PROSITE" id="PS00973">
    <property type="entry name" value="USP_2"/>
    <property type="match status" value="1"/>
</dbReference>
<keyword evidence="5" id="KW-0833">Ubl conjugation pathway</keyword>
<feature type="compositionally biased region" description="Polar residues" evidence="8">
    <location>
        <begin position="508"/>
        <end position="521"/>
    </location>
</feature>
<feature type="compositionally biased region" description="Polar residues" evidence="8">
    <location>
        <begin position="1142"/>
        <end position="1155"/>
    </location>
</feature>
<feature type="region of interest" description="Disordered" evidence="8">
    <location>
        <begin position="1552"/>
        <end position="1581"/>
    </location>
</feature>
<dbReference type="Gene3D" id="3.90.70.10">
    <property type="entry name" value="Cysteine proteinases"/>
    <property type="match status" value="2"/>
</dbReference>
<comment type="catalytic activity">
    <reaction evidence="1">
        <text>Thiol-dependent hydrolysis of ester, thioester, amide, peptide and isopeptide bonds formed by the C-terminal Gly of ubiquitin (a 76-residue protein attached to proteins as an intracellular targeting signal).</text>
        <dbReference type="EC" id="3.4.19.12"/>
    </reaction>
</comment>
<feature type="compositionally biased region" description="Low complexity" evidence="8">
    <location>
        <begin position="1686"/>
        <end position="1703"/>
    </location>
</feature>
<feature type="region of interest" description="Disordered" evidence="8">
    <location>
        <begin position="1134"/>
        <end position="1168"/>
    </location>
</feature>
<keyword evidence="7" id="KW-0788">Thiol protease</keyword>
<name>A0A6S6W620_9PLEO</name>
<dbReference type="PROSITE" id="PS51283">
    <property type="entry name" value="DUSP"/>
    <property type="match status" value="1"/>
</dbReference>
<feature type="region of interest" description="Disordered" evidence="8">
    <location>
        <begin position="1988"/>
        <end position="2040"/>
    </location>
</feature>
<dbReference type="InterPro" id="IPR028889">
    <property type="entry name" value="USP"/>
</dbReference>
<dbReference type="GO" id="GO:0016579">
    <property type="term" value="P:protein deubiquitination"/>
    <property type="evidence" value="ECO:0007669"/>
    <property type="project" value="InterPro"/>
</dbReference>
<feature type="region of interest" description="Disordered" evidence="8">
    <location>
        <begin position="623"/>
        <end position="708"/>
    </location>
</feature>
<feature type="region of interest" description="Disordered" evidence="8">
    <location>
        <begin position="2058"/>
        <end position="2176"/>
    </location>
</feature>
<dbReference type="PANTHER" id="PTHR21646">
    <property type="entry name" value="UBIQUITIN CARBOXYL-TERMINAL HYDROLASE"/>
    <property type="match status" value="1"/>
</dbReference>
<dbReference type="PANTHER" id="PTHR21646:SF24">
    <property type="entry name" value="UBIQUITIN CARBOXYL-TERMINAL HYDROLASE"/>
    <property type="match status" value="1"/>
</dbReference>
<dbReference type="InterPro" id="IPR050185">
    <property type="entry name" value="Ub_carboxyl-term_hydrolase"/>
</dbReference>
<evidence type="ECO:0000256" key="8">
    <source>
        <dbReference type="SAM" id="MobiDB-lite"/>
    </source>
</evidence>
<organism evidence="9 10">
    <name type="scientific">Pyrenophora teres f. teres</name>
    <dbReference type="NCBI Taxonomy" id="97479"/>
    <lineage>
        <taxon>Eukaryota</taxon>
        <taxon>Fungi</taxon>
        <taxon>Dikarya</taxon>
        <taxon>Ascomycota</taxon>
        <taxon>Pezizomycotina</taxon>
        <taxon>Dothideomycetes</taxon>
        <taxon>Pleosporomycetidae</taxon>
        <taxon>Pleosporales</taxon>
        <taxon>Pleosporineae</taxon>
        <taxon>Pleosporaceae</taxon>
        <taxon>Pyrenophora</taxon>
    </lineage>
</organism>
<dbReference type="SUPFAM" id="SSF143791">
    <property type="entry name" value="DUSP-like"/>
    <property type="match status" value="1"/>
</dbReference>
<proteinExistence type="inferred from homology"/>
<feature type="compositionally biased region" description="Basic residues" evidence="8">
    <location>
        <begin position="1723"/>
        <end position="1755"/>
    </location>
</feature>
<keyword evidence="4" id="KW-0645">Protease</keyword>
<feature type="compositionally biased region" description="Acidic residues" evidence="8">
    <location>
        <begin position="2005"/>
        <end position="2014"/>
    </location>
</feature>
<dbReference type="SUPFAM" id="SSF54001">
    <property type="entry name" value="Cysteine proteinases"/>
    <property type="match status" value="1"/>
</dbReference>
<evidence type="ECO:0000256" key="5">
    <source>
        <dbReference type="ARBA" id="ARBA00022786"/>
    </source>
</evidence>
<feature type="region of interest" description="Disordered" evidence="8">
    <location>
        <begin position="361"/>
        <end position="568"/>
    </location>
</feature>
<gene>
    <name evidence="9" type="ORF">PTTW11_07153</name>
</gene>
<feature type="compositionally biased region" description="Low complexity" evidence="8">
    <location>
        <begin position="1667"/>
        <end position="1678"/>
    </location>
</feature>
<feature type="compositionally biased region" description="Polar residues" evidence="8">
    <location>
        <begin position="1027"/>
        <end position="1040"/>
    </location>
</feature>
<feature type="compositionally biased region" description="Polar residues" evidence="8">
    <location>
        <begin position="372"/>
        <end position="386"/>
    </location>
</feature>
<dbReference type="Proteomes" id="UP000472372">
    <property type="component" value="Chromosome 6"/>
</dbReference>
<feature type="region of interest" description="Disordered" evidence="8">
    <location>
        <begin position="1027"/>
        <end position="1061"/>
    </location>
</feature>
<feature type="compositionally biased region" description="Basic and acidic residues" evidence="8">
    <location>
        <begin position="149"/>
        <end position="160"/>
    </location>
</feature>
<feature type="region of interest" description="Disordered" evidence="8">
    <location>
        <begin position="1083"/>
        <end position="1103"/>
    </location>
</feature>
<feature type="compositionally biased region" description="Basic and acidic residues" evidence="8">
    <location>
        <begin position="751"/>
        <end position="760"/>
    </location>
</feature>
<feature type="compositionally biased region" description="Acidic residues" evidence="8">
    <location>
        <begin position="2074"/>
        <end position="2089"/>
    </location>
</feature>
<dbReference type="Pfam" id="PF06337">
    <property type="entry name" value="DUSP"/>
    <property type="match status" value="1"/>
</dbReference>
<accession>A0A6S6W620</accession>
<dbReference type="CDD" id="cd02674">
    <property type="entry name" value="Peptidase_C19R"/>
    <property type="match status" value="1"/>
</dbReference>
<evidence type="ECO:0000256" key="2">
    <source>
        <dbReference type="ARBA" id="ARBA00009085"/>
    </source>
</evidence>
<comment type="similarity">
    <text evidence="2">Belongs to the peptidase C19 family.</text>
</comment>
<feature type="compositionally biased region" description="Basic and acidic residues" evidence="8">
    <location>
        <begin position="523"/>
        <end position="533"/>
    </location>
</feature>
<feature type="compositionally biased region" description="Gly residues" evidence="8">
    <location>
        <begin position="2158"/>
        <end position="2167"/>
    </location>
</feature>
<dbReference type="InterPro" id="IPR001394">
    <property type="entry name" value="Peptidase_C19_UCH"/>
</dbReference>
<feature type="region of interest" description="Disordered" evidence="8">
    <location>
        <begin position="731"/>
        <end position="808"/>
    </location>
</feature>
<dbReference type="InterPro" id="IPR035927">
    <property type="entry name" value="DUSP-like_sf"/>
</dbReference>
<protein>
    <recommendedName>
        <fullName evidence="3">ubiquitinyl hydrolase 1</fullName>
        <ecNumber evidence="3">3.4.19.12</ecNumber>
    </recommendedName>
</protein>
<dbReference type="Pfam" id="PF00443">
    <property type="entry name" value="UCH"/>
    <property type="match status" value="1"/>
</dbReference>
<feature type="region of interest" description="Disordered" evidence="8">
    <location>
        <begin position="141"/>
        <end position="188"/>
    </location>
</feature>
<evidence type="ECO:0000256" key="6">
    <source>
        <dbReference type="ARBA" id="ARBA00022801"/>
    </source>
</evidence>
<feature type="compositionally biased region" description="Low complexity" evidence="8">
    <location>
        <begin position="2024"/>
        <end position="2040"/>
    </location>
</feature>
<dbReference type="EMBL" id="HG992982">
    <property type="protein sequence ID" value="CAE7187480.1"/>
    <property type="molecule type" value="Genomic_DNA"/>
</dbReference>
<dbReference type="GO" id="GO:0004843">
    <property type="term" value="F:cysteine-type deubiquitinase activity"/>
    <property type="evidence" value="ECO:0007669"/>
    <property type="project" value="UniProtKB-EC"/>
</dbReference>
<feature type="compositionally biased region" description="Polar residues" evidence="8">
    <location>
        <begin position="1991"/>
        <end position="2004"/>
    </location>
</feature>
<feature type="compositionally biased region" description="Low complexity" evidence="8">
    <location>
        <begin position="441"/>
        <end position="455"/>
    </location>
</feature>
<evidence type="ECO:0000256" key="7">
    <source>
        <dbReference type="ARBA" id="ARBA00022807"/>
    </source>
</evidence>
<evidence type="ECO:0000256" key="4">
    <source>
        <dbReference type="ARBA" id="ARBA00022670"/>
    </source>
</evidence>
<dbReference type="EC" id="3.4.19.12" evidence="3"/>
<reference evidence="9" key="1">
    <citation type="submission" date="2021-02" db="EMBL/GenBank/DDBJ databases">
        <authorList>
            <person name="Syme A R."/>
            <person name="Syme A R."/>
            <person name="Moolhuijzen P."/>
        </authorList>
    </citation>
    <scope>NUCLEOTIDE SEQUENCE</scope>
    <source>
        <strain evidence="9">W1-1</strain>
    </source>
</reference>
<evidence type="ECO:0000256" key="3">
    <source>
        <dbReference type="ARBA" id="ARBA00012759"/>
    </source>
</evidence>
<dbReference type="GO" id="GO:0006508">
    <property type="term" value="P:proteolysis"/>
    <property type="evidence" value="ECO:0007669"/>
    <property type="project" value="UniProtKB-KW"/>
</dbReference>
<keyword evidence="6 9" id="KW-0378">Hydrolase</keyword>
<feature type="compositionally biased region" description="Polar residues" evidence="8">
    <location>
        <begin position="2106"/>
        <end position="2119"/>
    </location>
</feature>
<sequence>MDPQSVAFQPRDDFWRIQSEMLRVQESQADLADRVARLERKQEDDSRLKNVWGASSPFPSVLGGTPQQGMMPLQQPTAEHFSNFDDQSSNLIGNLQLDADEEPRRIGATSRANSVRFDETANHGHWAHASRSSLDLIPRTGSGMGGHVMSERSYSHKSDGRQSSAGHSVHSMASGRANSLTSCGPTPPQDAPGLAPGLFILGSVPAIIRCWLNTNFKHDTLLYAAVCSGSYTSYLDLHLVEHLGFQDQVILSDDGLRKIKLSVYLPEAVPVSASSRSNSPAPQLPSVAVDFTIIEEHNAATNPKAIQILLGSDMLRAHNADLLFSCSQLTLYDDDHSKLQIPLVRPEDDRAFKSLHVSSLSRASTMERGSVPASTRVDSMSENPSKSVAHEQFPSADKSNGMETAPSSDDGGSSGRTSLEQRPHLALSASSRSDTRETQDPASASGAPRSGASPAIWSSWRRDQGEKTSTGSGSLDWASVGKTASSNPSYQRRDTGIKVLKPSKAVRTMSTSNPSPVTGQSRFFDDGKRRGETEAWSNPAPPPAKRSVSSEKGKENVPALSKPRSANPVGGASAFAWLNSGGNSASTGGVAKLAYALSLAEHCKQSDDGQCFSSRASRQAISFKTASTNNKKRKIVAPAKESPDARDGTHSPNVCSAGVGSPRSSPQPSASPPRYLPPHLHDEVLVDASTSDSASHVSRDCYTGASSPSEAYANLTLDTHDAYITDLDRTRTAEQVAQRPPPRASSPAKRLHSDMDDKADVGSGTSSNPRTGKPLPAGASQRSARAPSVDMADAPGSASPEGNHGDAASAVLSTDMDDAQPSNLPSIDEQVTRVMGMMSSEPLVDGQEGYIISERWLERVWARTSENVTRPQDFSKEATQGPVGPVDNSHLVDTQLLQEELLDQHGDNFIPLSKAATLGQDFEILPRKAWDLVLSWYGHKAASPVIRRHAHNTVPGQYSMDISYELHPPIITIRKVRKTPNATENTKPAERIVASRYESFVAFIDAAKKAVGIETANKVRMWRILTSAPTDQPQPSQTAGILTPDASPRNGSPVAPAPGARPSLVMDIADFNSLAYGSERELVTGKDEKANEEDNESLTLADAGLTQDQTIVLEEHDEQGEYISDATKVVSKNKAGSVASKGLQSNPTSGRNTPSGGPMTRSRKQNGKVRGHVGLTNLGNTCYMNSALQCLRSVEELSMYFLNNKWKEEINVDNPIGHKGVIAKSYAGLLSAIFSLDNNSAVSPKDFKQKLGKANTLFSGYGQQDSQEFVSWLVDALHEDLNRIHKKPYCENPDSTDDTFRDPEAIRKLGEVYRNNHRARNDSVAMDLFSGFYKNTMVCPDCEKVSITFDPYSQLTLQLPIEQTWSHTITYVPLYGKPYQLEVDIDKNATIKALKEYVGKRGGGVPANRIMASEVYSHKFYRHLDDSATVSESNIGARDEIYFYELDMAPSNWPAPKKKGSKYKTILSQSSDEDIPETVSPLHDRILVPLFHRGNSTSAHRSSGHAMALWPSFIVLTRDEAKDYDAILRKVLVKVSQMTTRKILSELSSLDQSRPGSDVVLTTEEDASPNDPQVKDGSVEGEKDMVEVTMTDTNETTPPQTDESNQMPEILRSGSYIHPEFRHLFEMKHTRRGTEIVTTGWSTIDAARALEPIHKRVRIPPSREESVQSSTNGSSTTSSDEDEDTSQSTVVDANAAIDAANVSSDEEMQSIEPNAPEFARSGRQNKKKSKKARKHERKMERKHKNNKNFKHRKGGKVVDEPNYPEEPENDSDESLIRMGEALVLDWNAESMDALFGASSDDDARGMNIMKLTEVLDDPEIQEKKANRAARRKNGINLDACFVESSKSEVLSEDNAWYCSRCKELRRATKTLEIWTVPDILIIHLKRFSGHRTFRDKIEELVDFPVEGLDLSGKVGFPEGKDLTYDLFAVDNHYGGLGGGHYTAYAQNFFDKQWYEYNDSIVSRCDSRKPVSRAAYLLFYRRRSPVPLGPPSLQQIVTTDMSNPGSDDDNTDADDQQPRSRSPAGNGSRLDGSSRNGSSSAGAIGAGVGALRGGGYQRSAAENLPKNGAGAASLSDDELPPYEDVDEGFAEESYGTTPWESGDQPLWSFNSLNDSNARNTADSDDDGIASDTGAQGSVGDSMELRDRLMEDFGDDEGPGKGPWSGGMGTPVTQQEDDVAEIRLVED</sequence>
<dbReference type="SMART" id="SM00695">
    <property type="entry name" value="DUSP"/>
    <property type="match status" value="1"/>
</dbReference>
<evidence type="ECO:0000313" key="9">
    <source>
        <dbReference type="EMBL" id="CAE7187480.1"/>
    </source>
</evidence>
<feature type="region of interest" description="Disordered" evidence="8">
    <location>
        <begin position="1652"/>
        <end position="1772"/>
    </location>
</feature>
<dbReference type="InterPro" id="IPR038765">
    <property type="entry name" value="Papain-like_cys_pep_sf"/>
</dbReference>
<dbReference type="PROSITE" id="PS50235">
    <property type="entry name" value="USP_3"/>
    <property type="match status" value="1"/>
</dbReference>
<dbReference type="PROSITE" id="PS00972">
    <property type="entry name" value="USP_1"/>
    <property type="match status" value="1"/>
</dbReference>
<dbReference type="InterPro" id="IPR006615">
    <property type="entry name" value="Pept_C19_DUSP"/>
</dbReference>
<dbReference type="Gene3D" id="3.30.2230.10">
    <property type="entry name" value="DUSP-like"/>
    <property type="match status" value="1"/>
</dbReference>
<feature type="compositionally biased region" description="Acidic residues" evidence="8">
    <location>
        <begin position="1762"/>
        <end position="1772"/>
    </location>
</feature>
<evidence type="ECO:0000313" key="10">
    <source>
        <dbReference type="Proteomes" id="UP000472372"/>
    </source>
</evidence>
<feature type="compositionally biased region" description="Polar residues" evidence="8">
    <location>
        <begin position="397"/>
        <end position="406"/>
    </location>
</feature>
<evidence type="ECO:0000256" key="1">
    <source>
        <dbReference type="ARBA" id="ARBA00000707"/>
    </source>
</evidence>